<proteinExistence type="predicted"/>
<dbReference type="GO" id="GO:0016757">
    <property type="term" value="F:glycosyltransferase activity"/>
    <property type="evidence" value="ECO:0007669"/>
    <property type="project" value="UniProtKB-KW"/>
</dbReference>
<organism evidence="2 3">
    <name type="scientific">Nodularia spumigena UHCC 0060</name>
    <dbReference type="NCBI Taxonomy" id="3110300"/>
    <lineage>
        <taxon>Bacteria</taxon>
        <taxon>Bacillati</taxon>
        <taxon>Cyanobacteriota</taxon>
        <taxon>Cyanophyceae</taxon>
        <taxon>Nostocales</taxon>
        <taxon>Nodulariaceae</taxon>
        <taxon>Nodularia</taxon>
    </lineage>
</organism>
<dbReference type="EMBL" id="JAYGHK010000169">
    <property type="protein sequence ID" value="MEA5611100.1"/>
    <property type="molecule type" value="Genomic_DNA"/>
</dbReference>
<dbReference type="Proteomes" id="UP001303285">
    <property type="component" value="Unassembled WGS sequence"/>
</dbReference>
<comment type="caution">
    <text evidence="2">The sequence shown here is derived from an EMBL/GenBank/DDBJ whole genome shotgun (WGS) entry which is preliminary data.</text>
</comment>
<dbReference type="EC" id="2.4.-.-" evidence="2"/>
<reference evidence="2 3" key="1">
    <citation type="submission" date="2023-12" db="EMBL/GenBank/DDBJ databases">
        <title>Baltic Sea Cyanobacteria.</title>
        <authorList>
            <person name="Delbaje E."/>
            <person name="Fewer D.P."/>
            <person name="Shishido T.K."/>
        </authorList>
    </citation>
    <scope>NUCLEOTIDE SEQUENCE [LARGE SCALE GENOMIC DNA]</scope>
    <source>
        <strain evidence="2 3">UHCC 0060</strain>
    </source>
</reference>
<gene>
    <name evidence="2" type="ORF">VB695_24085</name>
</gene>
<keyword evidence="3" id="KW-1185">Reference proteome</keyword>
<accession>A0ABU5UZX9</accession>
<keyword evidence="2" id="KW-0808">Transferase</keyword>
<dbReference type="Gene3D" id="3.40.50.2000">
    <property type="entry name" value="Glycogen Phosphorylase B"/>
    <property type="match status" value="2"/>
</dbReference>
<dbReference type="RefSeq" id="WP_323244338.1">
    <property type="nucleotide sequence ID" value="NZ_JAYGHK010000169.1"/>
</dbReference>
<dbReference type="InterPro" id="IPR001296">
    <property type="entry name" value="Glyco_trans_1"/>
</dbReference>
<protein>
    <submittedName>
        <fullName evidence="2">Glycosyltransferase</fullName>
        <ecNumber evidence="2">2.4.-.-</ecNumber>
    </submittedName>
</protein>
<keyword evidence="2" id="KW-0328">Glycosyltransferase</keyword>
<dbReference type="Pfam" id="PF00534">
    <property type="entry name" value="Glycos_transf_1"/>
    <property type="match status" value="1"/>
</dbReference>
<evidence type="ECO:0000313" key="3">
    <source>
        <dbReference type="Proteomes" id="UP001303285"/>
    </source>
</evidence>
<dbReference type="PANTHER" id="PTHR12526">
    <property type="entry name" value="GLYCOSYLTRANSFERASE"/>
    <property type="match status" value="1"/>
</dbReference>
<dbReference type="SUPFAM" id="SSF53756">
    <property type="entry name" value="UDP-Glycosyltransferase/glycogen phosphorylase"/>
    <property type="match status" value="1"/>
</dbReference>
<feature type="domain" description="Glycosyl transferase family 1" evidence="1">
    <location>
        <begin position="259"/>
        <end position="398"/>
    </location>
</feature>
<dbReference type="PANTHER" id="PTHR12526:SF635">
    <property type="entry name" value="GLYCOSYL TRANSFERASE GROUP 1"/>
    <property type="match status" value="1"/>
</dbReference>
<name>A0ABU5UZX9_NODSP</name>
<evidence type="ECO:0000259" key="1">
    <source>
        <dbReference type="Pfam" id="PF00534"/>
    </source>
</evidence>
<evidence type="ECO:0000313" key="2">
    <source>
        <dbReference type="EMBL" id="MEA5611100.1"/>
    </source>
</evidence>
<sequence>MSLTHASQNAILIHHFAAELTGGSGVAAQRIHKALVQKNIPSQLLSRKGTTFLPHSSRDNRYSSILWRNLESISISRHWKQSNHDRGLFTSPQWIYKTQLQDIAAQASIINLHWISRWLDQPSFFNSIPSNIPVVWSLHDMNPITGGCHHALDCDKFTTHCSDCPHLKKSGKHDQASKNFTLKAQLYQRLNLHFVGNSTWTTAQAQKSALGKYARSIRTIPLGIDTNDYQPIERSTAKAALRVNPDDFAIAFACADLSDKNKNLSVLLAAISELAKKHPITLILFGSGQIPAFNHQITTLNLGQLSSSHLQSLAYSAADIFVMPSKIESFGLTALESMSCGTPVLAFRTGGIPDLVIHGETGWLADEIGSAESLYQGLDWMLQHPQERLIWGKAARERVEREFTADLMGDRYINLYQELSK</sequence>